<dbReference type="EMBL" id="KQ965888">
    <property type="protein sequence ID" value="KXS09118.1"/>
    <property type="molecule type" value="Genomic_DNA"/>
</dbReference>
<dbReference type="Pfam" id="PF13360">
    <property type="entry name" value="PQQ_2"/>
    <property type="match status" value="1"/>
</dbReference>
<feature type="domain" description="Pyrrolo-quinoline quinone repeat" evidence="1">
    <location>
        <begin position="104"/>
        <end position="161"/>
    </location>
</feature>
<accession>A0A138ZX83</accession>
<keyword evidence="3" id="KW-1185">Reference proteome</keyword>
<evidence type="ECO:0000313" key="2">
    <source>
        <dbReference type="EMBL" id="KXS09118.1"/>
    </source>
</evidence>
<dbReference type="Proteomes" id="UP000070544">
    <property type="component" value="Unassembled WGS sequence"/>
</dbReference>
<gene>
    <name evidence="2" type="ORF">M427DRAFT_49977</name>
</gene>
<name>A0A138ZX83_GONPJ</name>
<sequence>MALVTLTLDRSRFILFVGILAKVIGLDAVTGAELWRTPFPQFVNIEPVTLLLPSASTASISFSVVAPSTPAVEPTLTSIREEDSGTPPPSGLLIAVSKCRAMGISIETGSVVWQQELVGGGHEPTAMLSEGNVVYFGAGGNIYAHNSTTGRPFWKATVAGSTSFVGSYMTLVSFSGVNGTYSSDPSVQNSLEAN</sequence>
<dbReference type="InterPro" id="IPR015943">
    <property type="entry name" value="WD40/YVTN_repeat-like_dom_sf"/>
</dbReference>
<dbReference type="AlphaFoldDB" id="A0A138ZX83"/>
<dbReference type="SUPFAM" id="SSF50998">
    <property type="entry name" value="Quinoprotein alcohol dehydrogenase-like"/>
    <property type="match status" value="1"/>
</dbReference>
<dbReference type="InterPro" id="IPR011047">
    <property type="entry name" value="Quinoprotein_ADH-like_sf"/>
</dbReference>
<organism evidence="2 3">
    <name type="scientific">Gonapodya prolifera (strain JEL478)</name>
    <name type="common">Monoblepharis prolifera</name>
    <dbReference type="NCBI Taxonomy" id="1344416"/>
    <lineage>
        <taxon>Eukaryota</taxon>
        <taxon>Fungi</taxon>
        <taxon>Fungi incertae sedis</taxon>
        <taxon>Chytridiomycota</taxon>
        <taxon>Chytridiomycota incertae sedis</taxon>
        <taxon>Monoblepharidomycetes</taxon>
        <taxon>Monoblepharidales</taxon>
        <taxon>Gonapodyaceae</taxon>
        <taxon>Gonapodya</taxon>
    </lineage>
</organism>
<protein>
    <recommendedName>
        <fullName evidence="1">Pyrrolo-quinoline quinone repeat domain-containing protein</fullName>
    </recommendedName>
</protein>
<reference evidence="2 3" key="1">
    <citation type="journal article" date="2015" name="Genome Biol. Evol.">
        <title>Phylogenomic analyses indicate that early fungi evolved digesting cell walls of algal ancestors of land plants.</title>
        <authorList>
            <person name="Chang Y."/>
            <person name="Wang S."/>
            <person name="Sekimoto S."/>
            <person name="Aerts A.L."/>
            <person name="Choi C."/>
            <person name="Clum A."/>
            <person name="LaButti K.M."/>
            <person name="Lindquist E.A."/>
            <person name="Yee Ngan C."/>
            <person name="Ohm R.A."/>
            <person name="Salamov A.A."/>
            <person name="Grigoriev I.V."/>
            <person name="Spatafora J.W."/>
            <person name="Berbee M.L."/>
        </authorList>
    </citation>
    <scope>NUCLEOTIDE SEQUENCE [LARGE SCALE GENOMIC DNA]</scope>
    <source>
        <strain evidence="2 3">JEL478</strain>
    </source>
</reference>
<evidence type="ECO:0000259" key="1">
    <source>
        <dbReference type="Pfam" id="PF13360"/>
    </source>
</evidence>
<proteinExistence type="predicted"/>
<dbReference type="Gene3D" id="2.130.10.10">
    <property type="entry name" value="YVTN repeat-like/Quinoprotein amine dehydrogenase"/>
    <property type="match status" value="1"/>
</dbReference>
<evidence type="ECO:0000313" key="3">
    <source>
        <dbReference type="Proteomes" id="UP000070544"/>
    </source>
</evidence>
<dbReference type="InterPro" id="IPR002372">
    <property type="entry name" value="PQQ_rpt_dom"/>
</dbReference>